<evidence type="ECO:0000313" key="1">
    <source>
        <dbReference type="EMBL" id="KAG7441926.1"/>
    </source>
</evidence>
<evidence type="ECO:0000313" key="2">
    <source>
        <dbReference type="Proteomes" id="UP000812287"/>
    </source>
</evidence>
<dbReference type="RefSeq" id="XP_043035426.1">
    <property type="nucleotide sequence ID" value="XM_043177713.1"/>
</dbReference>
<dbReference type="GeneID" id="66100000"/>
<sequence length="377" mass="41883">MLSQAGAEGQNLALTPTASPPFYTAHLTHRACLTSTLHVYCLFPQSAIRQPLIYEIAAWLHNKSQDSERHAAILTWNYVLAVGVGWTLYDVSRTSTTSNSSEIIGICPQPNVYDFTMQHAPMASSELLLELISSITRQASNLSSHRQKEKHGAHMLDLRLITRKPSLNCIVSVHEPSESRDSNAYYRCRPCLFGTPINGTEKIADSLNEIDSAKCKLPVTKQLDPIDLKVLLQAPRSTDPEDVILLTDSSSSSTPSLLTSDTTSEKSVPILISELWNQEMKRYESCSTIGGSVTGSKNVPEPGLETIVPRSKAKQNVAPVSRMNRQKTWRTPSARCGYRQRLPNEDWSEYIDRSLRNFGKSLLKIATEIELEASDLP</sequence>
<proteinExistence type="predicted"/>
<name>A0A9P7VL17_9AGAR</name>
<reference evidence="1" key="1">
    <citation type="submission" date="2020-11" db="EMBL/GenBank/DDBJ databases">
        <title>Adaptations for nitrogen fixation in a non-lichenized fungal sporocarp promotes dispersal by wood-feeding termites.</title>
        <authorList>
            <consortium name="DOE Joint Genome Institute"/>
            <person name="Koch R.A."/>
            <person name="Yoon G."/>
            <person name="Arayal U."/>
            <person name="Lail K."/>
            <person name="Amirebrahimi M."/>
            <person name="Labutti K."/>
            <person name="Lipzen A."/>
            <person name="Riley R."/>
            <person name="Barry K."/>
            <person name="Henrissat B."/>
            <person name="Grigoriev I.V."/>
            <person name="Herr J.R."/>
            <person name="Aime M.C."/>
        </authorList>
    </citation>
    <scope>NUCLEOTIDE SEQUENCE</scope>
    <source>
        <strain evidence="1">MCA 3950</strain>
    </source>
</reference>
<dbReference type="OrthoDB" id="2928420at2759"/>
<protein>
    <submittedName>
        <fullName evidence="1">Uncharacterized protein</fullName>
    </submittedName>
</protein>
<gene>
    <name evidence="1" type="ORF">BT62DRAFT_1010961</name>
</gene>
<dbReference type="Proteomes" id="UP000812287">
    <property type="component" value="Unassembled WGS sequence"/>
</dbReference>
<organism evidence="1 2">
    <name type="scientific">Guyanagaster necrorhizus</name>
    <dbReference type="NCBI Taxonomy" id="856835"/>
    <lineage>
        <taxon>Eukaryota</taxon>
        <taxon>Fungi</taxon>
        <taxon>Dikarya</taxon>
        <taxon>Basidiomycota</taxon>
        <taxon>Agaricomycotina</taxon>
        <taxon>Agaricomycetes</taxon>
        <taxon>Agaricomycetidae</taxon>
        <taxon>Agaricales</taxon>
        <taxon>Marasmiineae</taxon>
        <taxon>Physalacriaceae</taxon>
        <taxon>Guyanagaster</taxon>
    </lineage>
</organism>
<accession>A0A9P7VL17</accession>
<dbReference type="EMBL" id="MU250555">
    <property type="protein sequence ID" value="KAG7441926.1"/>
    <property type="molecule type" value="Genomic_DNA"/>
</dbReference>
<comment type="caution">
    <text evidence="1">The sequence shown here is derived from an EMBL/GenBank/DDBJ whole genome shotgun (WGS) entry which is preliminary data.</text>
</comment>
<dbReference type="AlphaFoldDB" id="A0A9P7VL17"/>
<keyword evidence="2" id="KW-1185">Reference proteome</keyword>